<keyword evidence="2" id="KW-1185">Reference proteome</keyword>
<dbReference type="Proteomes" id="UP000199400">
    <property type="component" value="Unassembled WGS sequence"/>
</dbReference>
<accession>A0A1I2HB73</accession>
<dbReference type="AlphaFoldDB" id="A0A1I2HB73"/>
<reference evidence="2" key="1">
    <citation type="submission" date="2016-10" db="EMBL/GenBank/DDBJ databases">
        <authorList>
            <person name="Varghese N."/>
            <person name="Submissions S."/>
        </authorList>
    </citation>
    <scope>NUCLEOTIDE SEQUENCE [LARGE SCALE GENOMIC DNA]</scope>
    <source>
        <strain evidence="2">ATCC 25963</strain>
    </source>
</reference>
<protein>
    <submittedName>
        <fullName evidence="1">Uncharacterized protein</fullName>
    </submittedName>
</protein>
<sequence length="129" mass="14242">MTKSAAYLTRQRFVVKAGLAVGGAGLDEDFTPYLNDDDTIVEDPIVAAIFAAKYYQRIVTFYPTVFASGTPAPEDNYRVRLGWASPKELQEDPAGSLFQAIKGRMDEDLKQLGLKNTDLPPKGLTPTWK</sequence>
<dbReference type="EMBL" id="FOMX01000041">
    <property type="protein sequence ID" value="SFF27485.1"/>
    <property type="molecule type" value="Genomic_DNA"/>
</dbReference>
<gene>
    <name evidence="1" type="ORF">SAMN02745121_07868</name>
</gene>
<organism evidence="1 2">
    <name type="scientific">Nannocystis exedens</name>
    <dbReference type="NCBI Taxonomy" id="54"/>
    <lineage>
        <taxon>Bacteria</taxon>
        <taxon>Pseudomonadati</taxon>
        <taxon>Myxococcota</taxon>
        <taxon>Polyangia</taxon>
        <taxon>Nannocystales</taxon>
        <taxon>Nannocystaceae</taxon>
        <taxon>Nannocystis</taxon>
    </lineage>
</organism>
<evidence type="ECO:0000313" key="1">
    <source>
        <dbReference type="EMBL" id="SFF27485.1"/>
    </source>
</evidence>
<proteinExistence type="predicted"/>
<name>A0A1I2HB73_9BACT</name>
<evidence type="ECO:0000313" key="2">
    <source>
        <dbReference type="Proteomes" id="UP000199400"/>
    </source>
</evidence>
<dbReference type="RefSeq" id="WP_096326214.1">
    <property type="nucleotide sequence ID" value="NZ_FOMX01000041.1"/>
</dbReference>